<dbReference type="InterPro" id="IPR029058">
    <property type="entry name" value="AB_hydrolase_fold"/>
</dbReference>
<dbReference type="Proteomes" id="UP001341245">
    <property type="component" value="Unassembled WGS sequence"/>
</dbReference>
<proteinExistence type="inferred from homology"/>
<evidence type="ECO:0000313" key="6">
    <source>
        <dbReference type="Proteomes" id="UP001341245"/>
    </source>
</evidence>
<accession>A0ABR0T6C6</accession>
<dbReference type="PROSITE" id="PS00122">
    <property type="entry name" value="CARBOXYLESTERASE_B_1"/>
    <property type="match status" value="1"/>
</dbReference>
<evidence type="ECO:0000256" key="2">
    <source>
        <dbReference type="ARBA" id="ARBA00022801"/>
    </source>
</evidence>
<dbReference type="InterPro" id="IPR002018">
    <property type="entry name" value="CarbesteraseB"/>
</dbReference>
<dbReference type="SUPFAM" id="SSF53474">
    <property type="entry name" value="alpha/beta-Hydrolases"/>
    <property type="match status" value="1"/>
</dbReference>
<sequence length="584" mass="64457">MPSSNPARHFASALLIPLVLAAANYASLQQQVLGSVQRFLGFESETLPVVTIAQASLIGKTIEEDFPVPVEAWLGIPYAQSPINSLRFAKPQPIGPSNKTFSAQSFGPRCPGKQLLPPGGGPDVWSEDCLTANVFRPTNMPKDKKVPVMVYVHGGAFNRGTAKMHNTASMVGWSAQPFVAVSFNYRIGALGFLNSELTQKEGLLNLGLWDQVLLLEWVRDNIEAFGGDAGDVTLVGLSAGAHSIGHHIMNINTPSQLFHKAVIESGGPTSRALHPYDSQLHETQFQQFLEETGCKDVPAYSTLSCLRSVSEATIVEASNNVFLHWNPSVRWAWQPVIDGELISRRPLSAWHSNTWNKVPILTGFNHNEGTMYVPKTVSTSADFRSFWSTLLPQLSEAESDEIDALYPDPAIYPGSEYTDTRLLDVGPQYKRLEAAYGHYAYVCPVRQTAVLGTSASAKNPPVYLYHWATNRTVLGGANHGDQMWYETFDPSVTSISSTQKAIAGTFHDYIVSFVLTGDPNKIEGRWERPEWKAWRDGEQTMVFGAGNDERAGGGHEGIVAQLTEDTWARKQCEFWWKQIENVED</sequence>
<keyword evidence="2 3" id="KW-0378">Hydrolase</keyword>
<evidence type="ECO:0000259" key="4">
    <source>
        <dbReference type="Pfam" id="PF00135"/>
    </source>
</evidence>
<dbReference type="Pfam" id="PF00135">
    <property type="entry name" value="COesterase"/>
    <property type="match status" value="1"/>
</dbReference>
<comment type="caution">
    <text evidence="5">The sequence shown here is derived from an EMBL/GenBank/DDBJ whole genome shotgun (WGS) entry which is preliminary data.</text>
</comment>
<comment type="similarity">
    <text evidence="1 3">Belongs to the type-B carboxylesterase/lipase family.</text>
</comment>
<keyword evidence="3" id="KW-0732">Signal</keyword>
<keyword evidence="6" id="KW-1185">Reference proteome</keyword>
<reference evidence="5 6" key="1">
    <citation type="submission" date="2023-11" db="EMBL/GenBank/DDBJ databases">
        <title>Draft genome sequence and annotation of the polyextremotolerant black yeast-like fungus Aureobasidium pullulans NRRL 62042.</title>
        <authorList>
            <person name="Dielentheis-Frenken M.R.E."/>
            <person name="Wibberg D."/>
            <person name="Blank L.M."/>
            <person name="Tiso T."/>
        </authorList>
    </citation>
    <scope>NUCLEOTIDE SEQUENCE [LARGE SCALE GENOMIC DNA]</scope>
    <source>
        <strain evidence="5 6">NRRL 62042</strain>
    </source>
</reference>
<dbReference type="InterPro" id="IPR019826">
    <property type="entry name" value="Carboxylesterase_B_AS"/>
</dbReference>
<protein>
    <recommendedName>
        <fullName evidence="3">Carboxylic ester hydrolase</fullName>
        <ecNumber evidence="3">3.1.1.-</ecNumber>
    </recommendedName>
</protein>
<organism evidence="5 6">
    <name type="scientific">Aureobasidium pullulans</name>
    <name type="common">Black yeast</name>
    <name type="synonym">Pullularia pullulans</name>
    <dbReference type="NCBI Taxonomy" id="5580"/>
    <lineage>
        <taxon>Eukaryota</taxon>
        <taxon>Fungi</taxon>
        <taxon>Dikarya</taxon>
        <taxon>Ascomycota</taxon>
        <taxon>Pezizomycotina</taxon>
        <taxon>Dothideomycetes</taxon>
        <taxon>Dothideomycetidae</taxon>
        <taxon>Dothideales</taxon>
        <taxon>Saccotheciaceae</taxon>
        <taxon>Aureobasidium</taxon>
    </lineage>
</organism>
<dbReference type="Gene3D" id="3.40.50.1820">
    <property type="entry name" value="alpha/beta hydrolase"/>
    <property type="match status" value="1"/>
</dbReference>
<dbReference type="EMBL" id="JASGXD010000023">
    <property type="protein sequence ID" value="KAK5999546.1"/>
    <property type="molecule type" value="Genomic_DNA"/>
</dbReference>
<feature type="signal peptide" evidence="3">
    <location>
        <begin position="1"/>
        <end position="21"/>
    </location>
</feature>
<evidence type="ECO:0000256" key="3">
    <source>
        <dbReference type="RuleBase" id="RU361235"/>
    </source>
</evidence>
<evidence type="ECO:0000256" key="1">
    <source>
        <dbReference type="ARBA" id="ARBA00005964"/>
    </source>
</evidence>
<feature type="chain" id="PRO_5044956278" description="Carboxylic ester hydrolase" evidence="3">
    <location>
        <begin position="22"/>
        <end position="584"/>
    </location>
</feature>
<feature type="domain" description="Carboxylesterase type B" evidence="4">
    <location>
        <begin position="48"/>
        <end position="549"/>
    </location>
</feature>
<dbReference type="PANTHER" id="PTHR11559">
    <property type="entry name" value="CARBOXYLESTERASE"/>
    <property type="match status" value="1"/>
</dbReference>
<gene>
    <name evidence="5" type="ORF">QM012_005399</name>
</gene>
<name>A0ABR0T6C6_AURPU</name>
<evidence type="ECO:0000313" key="5">
    <source>
        <dbReference type="EMBL" id="KAK5999546.1"/>
    </source>
</evidence>
<dbReference type="EC" id="3.1.1.-" evidence="3"/>
<dbReference type="InterPro" id="IPR050309">
    <property type="entry name" value="Type-B_Carboxylest/Lipase"/>
</dbReference>